<name>A0A1I5PT98_9PSEU</name>
<dbReference type="OrthoDB" id="4563865at2"/>
<dbReference type="Proteomes" id="UP000199137">
    <property type="component" value="Unassembled WGS sequence"/>
</dbReference>
<evidence type="ECO:0000313" key="1">
    <source>
        <dbReference type="EMBL" id="SFP37167.1"/>
    </source>
</evidence>
<proteinExistence type="predicted"/>
<dbReference type="SUPFAM" id="SSF160104">
    <property type="entry name" value="Acetoacetate decarboxylase-like"/>
    <property type="match status" value="1"/>
</dbReference>
<dbReference type="InterPro" id="IPR023375">
    <property type="entry name" value="ADC_dom_sf"/>
</dbReference>
<protein>
    <recommendedName>
        <fullName evidence="3">Acetoacetate decarboxylase</fullName>
    </recommendedName>
</protein>
<gene>
    <name evidence="1" type="ORF">SAMN05421854_10568</name>
</gene>
<dbReference type="RefSeq" id="WP_093574270.1">
    <property type="nucleotide sequence ID" value="NZ_FOWC01000005.1"/>
</dbReference>
<reference evidence="1 2" key="1">
    <citation type="submission" date="2016-10" db="EMBL/GenBank/DDBJ databases">
        <authorList>
            <person name="de Groot N.N."/>
        </authorList>
    </citation>
    <scope>NUCLEOTIDE SEQUENCE [LARGE SCALE GENOMIC DNA]</scope>
    <source>
        <strain evidence="1 2">DSM 44637</strain>
    </source>
</reference>
<dbReference type="AlphaFoldDB" id="A0A1I5PT98"/>
<dbReference type="Gene3D" id="2.40.400.10">
    <property type="entry name" value="Acetoacetate decarboxylase-like"/>
    <property type="match status" value="1"/>
</dbReference>
<organism evidence="1 2">
    <name type="scientific">Amycolatopsis rubida</name>
    <dbReference type="NCBI Taxonomy" id="112413"/>
    <lineage>
        <taxon>Bacteria</taxon>
        <taxon>Bacillati</taxon>
        <taxon>Actinomycetota</taxon>
        <taxon>Actinomycetes</taxon>
        <taxon>Pseudonocardiales</taxon>
        <taxon>Pseudonocardiaceae</taxon>
        <taxon>Amycolatopsis</taxon>
    </lineage>
</organism>
<evidence type="ECO:0000313" key="2">
    <source>
        <dbReference type="Proteomes" id="UP000199137"/>
    </source>
</evidence>
<dbReference type="STRING" id="112413.SAMN05421854_10568"/>
<dbReference type="EMBL" id="FOWC01000005">
    <property type="protein sequence ID" value="SFP37167.1"/>
    <property type="molecule type" value="Genomic_DNA"/>
</dbReference>
<sequence length="235" mass="25385">MGTSLHPPQLVTGSRTLYLVWVPEDPDGVAQLVPAGLTPAADRSCYLNQYVVEGDAQTSASEGDDAFGAYSLTYLGVNLSGLDTEAGVPGRWWTDYHNSSEPMIRYAREHGVPAGAAGETTLDLDGDRLVATTSVERRPVIRTVARLAIGTPRRVAGQLRYITSRGGEFVSGRYAYVADIAEEFAVEAFEFLDKEHPAYRLRPAHPLQVTFGFYAPSMSFVYPGGEGPLGSEHGS</sequence>
<accession>A0A1I5PT98</accession>
<evidence type="ECO:0008006" key="3">
    <source>
        <dbReference type="Google" id="ProtNLM"/>
    </source>
</evidence>